<sequence>MQATRVAVVLLGGIVFATGAVFVACGGDDSSPTSPGNDGGTDTTTRPDTGGSPNDAGGPRDARASDPQRVACGSQTCDTDQQICCRRLDGGDSCIGETGPECDGIEVACDERADCTDPANPICCGAVTLSGDFSVECQATCGSAASRQICKSDVECGDGGSCITQRCRGVDISTCGGIPQALCNDETDN</sequence>
<feature type="compositionally biased region" description="Low complexity" evidence="1">
    <location>
        <begin position="32"/>
        <end position="53"/>
    </location>
</feature>
<dbReference type="Proteomes" id="UP001370348">
    <property type="component" value="Chromosome"/>
</dbReference>
<reference evidence="3 4" key="1">
    <citation type="submission" date="2021-12" db="EMBL/GenBank/DDBJ databases">
        <title>Discovery of the Pendulisporaceae a myxobacterial family with distinct sporulation behavior and unique specialized metabolism.</title>
        <authorList>
            <person name="Garcia R."/>
            <person name="Popoff A."/>
            <person name="Bader C.D."/>
            <person name="Loehr J."/>
            <person name="Walesch S."/>
            <person name="Walt C."/>
            <person name="Boldt J."/>
            <person name="Bunk B."/>
            <person name="Haeckl F.J.F.P.J."/>
            <person name="Gunesch A.P."/>
            <person name="Birkelbach J."/>
            <person name="Nuebel U."/>
            <person name="Pietschmann T."/>
            <person name="Bach T."/>
            <person name="Mueller R."/>
        </authorList>
    </citation>
    <scope>NUCLEOTIDE SEQUENCE [LARGE SCALE GENOMIC DNA]</scope>
    <source>
        <strain evidence="3 4">MSr11954</strain>
    </source>
</reference>
<feature type="region of interest" description="Disordered" evidence="1">
    <location>
        <begin position="28"/>
        <end position="67"/>
    </location>
</feature>
<accession>A0ABZ2M5W2</accession>
<dbReference type="RefSeq" id="WP_394826952.1">
    <property type="nucleotide sequence ID" value="NZ_CP089984.1"/>
</dbReference>
<dbReference type="PROSITE" id="PS51257">
    <property type="entry name" value="PROKAR_LIPOPROTEIN"/>
    <property type="match status" value="1"/>
</dbReference>
<keyword evidence="4" id="KW-1185">Reference proteome</keyword>
<evidence type="ECO:0000313" key="3">
    <source>
        <dbReference type="EMBL" id="WXB17322.1"/>
    </source>
</evidence>
<feature type="chain" id="PRO_5046095969" description="Tryptophan synthase alpha chain" evidence="2">
    <location>
        <begin position="24"/>
        <end position="189"/>
    </location>
</feature>
<feature type="signal peptide" evidence="2">
    <location>
        <begin position="1"/>
        <end position="23"/>
    </location>
</feature>
<gene>
    <name evidence="3" type="ORF">LZC94_08565</name>
</gene>
<name>A0ABZ2M5W2_9BACT</name>
<keyword evidence="2" id="KW-0732">Signal</keyword>
<evidence type="ECO:0008006" key="5">
    <source>
        <dbReference type="Google" id="ProtNLM"/>
    </source>
</evidence>
<evidence type="ECO:0000313" key="4">
    <source>
        <dbReference type="Proteomes" id="UP001370348"/>
    </source>
</evidence>
<organism evidence="3 4">
    <name type="scientific">Pendulispora albinea</name>
    <dbReference type="NCBI Taxonomy" id="2741071"/>
    <lineage>
        <taxon>Bacteria</taxon>
        <taxon>Pseudomonadati</taxon>
        <taxon>Myxococcota</taxon>
        <taxon>Myxococcia</taxon>
        <taxon>Myxococcales</taxon>
        <taxon>Sorangiineae</taxon>
        <taxon>Pendulisporaceae</taxon>
        <taxon>Pendulispora</taxon>
    </lineage>
</organism>
<dbReference type="EMBL" id="CP089984">
    <property type="protein sequence ID" value="WXB17322.1"/>
    <property type="molecule type" value="Genomic_DNA"/>
</dbReference>
<evidence type="ECO:0000256" key="2">
    <source>
        <dbReference type="SAM" id="SignalP"/>
    </source>
</evidence>
<evidence type="ECO:0000256" key="1">
    <source>
        <dbReference type="SAM" id="MobiDB-lite"/>
    </source>
</evidence>
<proteinExistence type="predicted"/>
<protein>
    <recommendedName>
        <fullName evidence="5">Tryptophan synthase alpha chain</fullName>
    </recommendedName>
</protein>